<gene>
    <name evidence="1" type="ORF">Csa_4G363440</name>
</gene>
<dbReference type="Proteomes" id="UP000029981">
    <property type="component" value="Chromosome 4"/>
</dbReference>
<reference evidence="1 2" key="1">
    <citation type="journal article" date="2009" name="Nat. Genet.">
        <title>The genome of the cucumber, Cucumis sativus L.</title>
        <authorList>
            <person name="Huang S."/>
            <person name="Li R."/>
            <person name="Zhang Z."/>
            <person name="Li L."/>
            <person name="Gu X."/>
            <person name="Fan W."/>
            <person name="Lucas W.J."/>
            <person name="Wang X."/>
            <person name="Xie B."/>
            <person name="Ni P."/>
            <person name="Ren Y."/>
            <person name="Zhu H."/>
            <person name="Li J."/>
            <person name="Lin K."/>
            <person name="Jin W."/>
            <person name="Fei Z."/>
            <person name="Li G."/>
            <person name="Staub J."/>
            <person name="Kilian A."/>
            <person name="van der Vossen E.A."/>
            <person name="Wu Y."/>
            <person name="Guo J."/>
            <person name="He J."/>
            <person name="Jia Z."/>
            <person name="Ren Y."/>
            <person name="Tian G."/>
            <person name="Lu Y."/>
            <person name="Ruan J."/>
            <person name="Qian W."/>
            <person name="Wang M."/>
            <person name="Huang Q."/>
            <person name="Li B."/>
            <person name="Xuan Z."/>
            <person name="Cao J."/>
            <person name="Asan"/>
            <person name="Wu Z."/>
            <person name="Zhang J."/>
            <person name="Cai Q."/>
            <person name="Bai Y."/>
            <person name="Zhao B."/>
            <person name="Han Y."/>
            <person name="Li Y."/>
            <person name="Li X."/>
            <person name="Wang S."/>
            <person name="Shi Q."/>
            <person name="Liu S."/>
            <person name="Cho W.K."/>
            <person name="Kim J.Y."/>
            <person name="Xu Y."/>
            <person name="Heller-Uszynska K."/>
            <person name="Miao H."/>
            <person name="Cheng Z."/>
            <person name="Zhang S."/>
            <person name="Wu J."/>
            <person name="Yang Y."/>
            <person name="Kang H."/>
            <person name="Li M."/>
            <person name="Liang H."/>
            <person name="Ren X."/>
            <person name="Shi Z."/>
            <person name="Wen M."/>
            <person name="Jian M."/>
            <person name="Yang H."/>
            <person name="Zhang G."/>
            <person name="Yang Z."/>
            <person name="Chen R."/>
            <person name="Liu S."/>
            <person name="Li J."/>
            <person name="Ma L."/>
            <person name="Liu H."/>
            <person name="Zhou Y."/>
            <person name="Zhao J."/>
            <person name="Fang X."/>
            <person name="Li G."/>
            <person name="Fang L."/>
            <person name="Li Y."/>
            <person name="Liu D."/>
            <person name="Zheng H."/>
            <person name="Zhang Y."/>
            <person name="Qin N."/>
            <person name="Li Z."/>
            <person name="Yang G."/>
            <person name="Yang S."/>
            <person name="Bolund L."/>
            <person name="Kristiansen K."/>
            <person name="Zheng H."/>
            <person name="Li S."/>
            <person name="Zhang X."/>
            <person name="Yang H."/>
            <person name="Wang J."/>
            <person name="Sun R."/>
            <person name="Zhang B."/>
            <person name="Jiang S."/>
            <person name="Wang J."/>
            <person name="Du Y."/>
            <person name="Li S."/>
        </authorList>
    </citation>
    <scope>NUCLEOTIDE SEQUENCE [LARGE SCALE GENOMIC DNA]</scope>
    <source>
        <strain evidence="2">cv. 9930</strain>
    </source>
</reference>
<accession>A0A0A0L1V9</accession>
<dbReference type="AlphaFoldDB" id="A0A0A0L1V9"/>
<name>A0A0A0L1V9_CUCSA</name>
<dbReference type="EMBL" id="CM002925">
    <property type="protein sequence ID" value="KGN54562.1"/>
    <property type="molecule type" value="Genomic_DNA"/>
</dbReference>
<proteinExistence type="predicted"/>
<evidence type="ECO:0000313" key="2">
    <source>
        <dbReference type="Proteomes" id="UP000029981"/>
    </source>
</evidence>
<sequence>MLYRMVSWWKGLKFENACKKYTTKQNDLEDEQCVRDTYLSLWESSKPHKSISIIFSLEVLVFYPKHLFFLGYQMVECSVLAEINTSDFPKGKK</sequence>
<evidence type="ECO:0000313" key="1">
    <source>
        <dbReference type="EMBL" id="KGN54562.1"/>
    </source>
</evidence>
<organism evidence="1 2">
    <name type="scientific">Cucumis sativus</name>
    <name type="common">Cucumber</name>
    <dbReference type="NCBI Taxonomy" id="3659"/>
    <lineage>
        <taxon>Eukaryota</taxon>
        <taxon>Viridiplantae</taxon>
        <taxon>Streptophyta</taxon>
        <taxon>Embryophyta</taxon>
        <taxon>Tracheophyta</taxon>
        <taxon>Spermatophyta</taxon>
        <taxon>Magnoliopsida</taxon>
        <taxon>eudicotyledons</taxon>
        <taxon>Gunneridae</taxon>
        <taxon>Pentapetalae</taxon>
        <taxon>rosids</taxon>
        <taxon>fabids</taxon>
        <taxon>Cucurbitales</taxon>
        <taxon>Cucurbitaceae</taxon>
        <taxon>Benincaseae</taxon>
        <taxon>Cucumis</taxon>
    </lineage>
</organism>
<keyword evidence="2" id="KW-1185">Reference proteome</keyword>
<protein>
    <submittedName>
        <fullName evidence="1">Uncharacterized protein</fullName>
    </submittedName>
</protein>
<reference evidence="1 2" key="2">
    <citation type="journal article" date="2009" name="PLoS ONE">
        <title>An integrated genetic and cytogenetic map of the cucumber genome.</title>
        <authorList>
            <person name="Ren Y."/>
            <person name="Zhang Z."/>
            <person name="Liu J."/>
            <person name="Staub J.E."/>
            <person name="Han Y."/>
            <person name="Cheng Z."/>
            <person name="Li X."/>
            <person name="Lu J."/>
            <person name="Miao H."/>
            <person name="Kang H."/>
            <person name="Xie B."/>
            <person name="Gu X."/>
            <person name="Wang X."/>
            <person name="Du Y."/>
            <person name="Jin W."/>
            <person name="Huang S."/>
        </authorList>
    </citation>
    <scope>NUCLEOTIDE SEQUENCE [LARGE SCALE GENOMIC DNA]</scope>
    <source>
        <strain evidence="2">cv. 9930</strain>
    </source>
</reference>
<reference evidence="1 2" key="4">
    <citation type="journal article" date="2011" name="BMC Genomics">
        <title>RNA-Seq improves annotation of protein-coding genes in the cucumber genome.</title>
        <authorList>
            <person name="Li Z."/>
            <person name="Zhang Z."/>
            <person name="Yan P."/>
            <person name="Huang S."/>
            <person name="Fei Z."/>
            <person name="Lin K."/>
        </authorList>
    </citation>
    <scope>NUCLEOTIDE SEQUENCE [LARGE SCALE GENOMIC DNA]</scope>
    <source>
        <strain evidence="2">cv. 9930</strain>
    </source>
</reference>
<reference evidence="1 2" key="3">
    <citation type="journal article" date="2010" name="BMC Genomics">
        <title>Transcriptome sequencing and comparative analysis of cucumber flowers with different sex types.</title>
        <authorList>
            <person name="Guo S."/>
            <person name="Zheng Y."/>
            <person name="Joung J.G."/>
            <person name="Liu S."/>
            <person name="Zhang Z."/>
            <person name="Crasta O.R."/>
            <person name="Sobral B.W."/>
            <person name="Xu Y."/>
            <person name="Huang S."/>
            <person name="Fei Z."/>
        </authorList>
    </citation>
    <scope>NUCLEOTIDE SEQUENCE [LARGE SCALE GENOMIC DNA]</scope>
    <source>
        <strain evidence="2">cv. 9930</strain>
    </source>
</reference>
<dbReference type="Gramene" id="KGN54562">
    <property type="protein sequence ID" value="KGN54562"/>
    <property type="gene ID" value="Csa_4G363440"/>
</dbReference>